<organism evidence="3 4">
    <name type="scientific">Smittium angustum</name>
    <dbReference type="NCBI Taxonomy" id="133377"/>
    <lineage>
        <taxon>Eukaryota</taxon>
        <taxon>Fungi</taxon>
        <taxon>Fungi incertae sedis</taxon>
        <taxon>Zoopagomycota</taxon>
        <taxon>Kickxellomycotina</taxon>
        <taxon>Harpellomycetes</taxon>
        <taxon>Harpellales</taxon>
        <taxon>Legeriomycetaceae</taxon>
        <taxon>Smittium</taxon>
    </lineage>
</organism>
<accession>A0A2U1J019</accession>
<dbReference type="AlphaFoldDB" id="A0A2U1J019"/>
<dbReference type="SUPFAM" id="SSF48464">
    <property type="entry name" value="ENTH/VHS domain"/>
    <property type="match status" value="1"/>
</dbReference>
<dbReference type="Gene3D" id="1.25.40.90">
    <property type="match status" value="1"/>
</dbReference>
<dbReference type="GO" id="GO:0005543">
    <property type="term" value="F:phospholipid binding"/>
    <property type="evidence" value="ECO:0007669"/>
    <property type="project" value="TreeGrafter"/>
</dbReference>
<dbReference type="SMART" id="SM00273">
    <property type="entry name" value="ENTH"/>
    <property type="match status" value="1"/>
</dbReference>
<feature type="compositionally biased region" description="Basic and acidic residues" evidence="1">
    <location>
        <begin position="235"/>
        <end position="244"/>
    </location>
</feature>
<dbReference type="InterPro" id="IPR013809">
    <property type="entry name" value="ENTH"/>
</dbReference>
<protein>
    <recommendedName>
        <fullName evidence="2">ENTH domain-containing protein</fullName>
    </recommendedName>
</protein>
<feature type="region of interest" description="Disordered" evidence="1">
    <location>
        <begin position="151"/>
        <end position="244"/>
    </location>
</feature>
<dbReference type="FunFam" id="1.25.40.90:FF:000006">
    <property type="entry name" value="Clathrin interactor 1"/>
    <property type="match status" value="1"/>
</dbReference>
<reference evidence="3 4" key="1">
    <citation type="journal article" date="2018" name="MBio">
        <title>Comparative Genomics Reveals the Core Gene Toolbox for the Fungus-Insect Symbiosis.</title>
        <authorList>
            <person name="Wang Y."/>
            <person name="Stata M."/>
            <person name="Wang W."/>
            <person name="Stajich J.E."/>
            <person name="White M.M."/>
            <person name="Moncalvo J.M."/>
        </authorList>
    </citation>
    <scope>NUCLEOTIDE SEQUENCE [LARGE SCALE GENOMIC DNA]</scope>
    <source>
        <strain evidence="3 4">AUS-126-30</strain>
    </source>
</reference>
<dbReference type="GO" id="GO:0006897">
    <property type="term" value="P:endocytosis"/>
    <property type="evidence" value="ECO:0007669"/>
    <property type="project" value="TreeGrafter"/>
</dbReference>
<dbReference type="InterPro" id="IPR008942">
    <property type="entry name" value="ENTH_VHS"/>
</dbReference>
<evidence type="ECO:0000256" key="1">
    <source>
        <dbReference type="SAM" id="MobiDB-lite"/>
    </source>
</evidence>
<dbReference type="Pfam" id="PF01417">
    <property type="entry name" value="ENTH"/>
    <property type="match status" value="1"/>
</dbReference>
<feature type="region of interest" description="Disordered" evidence="1">
    <location>
        <begin position="360"/>
        <end position="384"/>
    </location>
</feature>
<sequence>MNFSNLTGISIWDVRNAVNRVKNAVMNYTEMEIKINEATGPEPWGAPRTLMMEIAQATNTSSCSEIINYIFVKFEEQDQSLWRQVYKALQLLEYLLKNGSELVISEVNQRISVLRALRNFNYVDSNGTDRGINIKFLSKEIVNLLNNPQKLQDDRAKARENRNKYTGVSSEIARSGFNSSSVPPTTPTEEIGRNRSKANGSRRAEQPKANSSRNIEQSKASSSRHIEQSKANSSKHVEQSKAKSAKLFDDSFDKSSSSVDLGELLSFDEPIPVQKGTNDAKSNWTDDDFGDFVSAKPETFKQNSSLLDDEWTDFQGATEPLEQSNINNSDLLSGIEPLQPNFNTTTLPNILAPISLNKETGNDVNTSSNNLQPSTNITKPKNPNDLWAQHESLISLDSLSLGPKK</sequence>
<dbReference type="GO" id="GO:0030276">
    <property type="term" value="F:clathrin binding"/>
    <property type="evidence" value="ECO:0007669"/>
    <property type="project" value="TreeGrafter"/>
</dbReference>
<dbReference type="GO" id="GO:0030125">
    <property type="term" value="C:clathrin vesicle coat"/>
    <property type="evidence" value="ECO:0007669"/>
    <property type="project" value="TreeGrafter"/>
</dbReference>
<feature type="compositionally biased region" description="Polar residues" evidence="1">
    <location>
        <begin position="208"/>
        <end position="234"/>
    </location>
</feature>
<dbReference type="EMBL" id="MBFU01000554">
    <property type="protein sequence ID" value="PVZ98411.1"/>
    <property type="molecule type" value="Genomic_DNA"/>
</dbReference>
<evidence type="ECO:0000259" key="2">
    <source>
        <dbReference type="PROSITE" id="PS50942"/>
    </source>
</evidence>
<gene>
    <name evidence="3" type="ORF">BB558_005582</name>
</gene>
<dbReference type="Proteomes" id="UP000245591">
    <property type="component" value="Unassembled WGS sequence"/>
</dbReference>
<dbReference type="PANTHER" id="PTHR12276">
    <property type="entry name" value="EPSIN/ENT-RELATED"/>
    <property type="match status" value="1"/>
</dbReference>
<name>A0A2U1J019_SMIAN</name>
<feature type="compositionally biased region" description="Polar residues" evidence="1">
    <location>
        <begin position="360"/>
        <end position="381"/>
    </location>
</feature>
<keyword evidence="4" id="KW-1185">Reference proteome</keyword>
<dbReference type="PROSITE" id="PS50942">
    <property type="entry name" value="ENTH"/>
    <property type="match status" value="1"/>
</dbReference>
<evidence type="ECO:0000313" key="3">
    <source>
        <dbReference type="EMBL" id="PVZ98411.1"/>
    </source>
</evidence>
<feature type="compositionally biased region" description="Basic and acidic residues" evidence="1">
    <location>
        <begin position="151"/>
        <end position="163"/>
    </location>
</feature>
<comment type="caution">
    <text evidence="3">The sequence shown here is derived from an EMBL/GenBank/DDBJ whole genome shotgun (WGS) entry which is preliminary data.</text>
</comment>
<dbReference type="GO" id="GO:0005886">
    <property type="term" value="C:plasma membrane"/>
    <property type="evidence" value="ECO:0007669"/>
    <property type="project" value="TreeGrafter"/>
</dbReference>
<dbReference type="PANTHER" id="PTHR12276:SF45">
    <property type="entry name" value="CLATHRIN INTERACTOR 1"/>
    <property type="match status" value="1"/>
</dbReference>
<proteinExistence type="predicted"/>
<dbReference type="GO" id="GO:0005768">
    <property type="term" value="C:endosome"/>
    <property type="evidence" value="ECO:0007669"/>
    <property type="project" value="TreeGrafter"/>
</dbReference>
<evidence type="ECO:0000313" key="4">
    <source>
        <dbReference type="Proteomes" id="UP000245591"/>
    </source>
</evidence>
<feature type="domain" description="ENTH" evidence="2">
    <location>
        <begin position="23"/>
        <end position="155"/>
    </location>
</feature>